<keyword evidence="17 25" id="KW-0520">NAD</keyword>
<evidence type="ECO:0000256" key="25">
    <source>
        <dbReference type="RuleBase" id="RU362114"/>
    </source>
</evidence>
<evidence type="ECO:0000259" key="28">
    <source>
        <dbReference type="PROSITE" id="PS51059"/>
    </source>
</evidence>
<dbReference type="FunFam" id="1.25.40.20:FF:000021">
    <property type="entry name" value="Poly [ADP-ribose] polymerase"/>
    <property type="match status" value="1"/>
</dbReference>
<dbReference type="PROSITE" id="PS50297">
    <property type="entry name" value="ANK_REP_REGION"/>
    <property type="match status" value="13"/>
</dbReference>
<dbReference type="Gene3D" id="3.90.228.10">
    <property type="match status" value="1"/>
</dbReference>
<keyword evidence="12" id="KW-0677">Repeat</keyword>
<comment type="subcellular location">
    <subcellularLocation>
        <location evidence="4">Chromosome</location>
        <location evidence="4">Telomere</location>
    </subcellularLocation>
    <subcellularLocation>
        <location evidence="3">Cytoplasm</location>
    </subcellularLocation>
    <subcellularLocation>
        <location evidence="2">Golgi apparatus membrane</location>
        <topology evidence="2">Peripheral membrane protein</topology>
    </subcellularLocation>
    <subcellularLocation>
        <location evidence="1">Nucleus</location>
    </subcellularLocation>
</comment>
<keyword evidence="11" id="KW-0479">Metal-binding</keyword>
<evidence type="ECO:0000313" key="30">
    <source>
        <dbReference type="Proteomes" id="UP000694568"/>
    </source>
</evidence>
<dbReference type="EC" id="2.4.2.-" evidence="25"/>
<evidence type="ECO:0000256" key="23">
    <source>
        <dbReference type="ARBA" id="ARBA00033987"/>
    </source>
</evidence>
<comment type="catalytic activity">
    <reaction evidence="23">
        <text>NAD(+) + (ADP-D-ribosyl)n-acceptor = nicotinamide + (ADP-D-ribosyl)n+1-acceptor + H(+).</text>
        <dbReference type="EC" id="2.4.2.30"/>
    </reaction>
</comment>
<feature type="repeat" description="ANK" evidence="24">
    <location>
        <begin position="369"/>
        <end position="404"/>
    </location>
</feature>
<evidence type="ECO:0000256" key="19">
    <source>
        <dbReference type="ARBA" id="ARBA00023043"/>
    </source>
</evidence>
<keyword evidence="21" id="KW-0539">Nucleus</keyword>
<feature type="domain" description="SAM" evidence="27">
    <location>
        <begin position="807"/>
        <end position="870"/>
    </location>
</feature>
<evidence type="ECO:0000256" key="21">
    <source>
        <dbReference type="ARBA" id="ARBA00023242"/>
    </source>
</evidence>
<evidence type="ECO:0000256" key="17">
    <source>
        <dbReference type="ARBA" id="ARBA00023027"/>
    </source>
</evidence>
<evidence type="ECO:0000256" key="11">
    <source>
        <dbReference type="ARBA" id="ARBA00022723"/>
    </source>
</evidence>
<dbReference type="CDD" id="cd09524">
    <property type="entry name" value="SAM_tankyrase1_2"/>
    <property type="match status" value="1"/>
</dbReference>
<evidence type="ECO:0000256" key="12">
    <source>
        <dbReference type="ARBA" id="ARBA00022737"/>
    </source>
</evidence>
<keyword evidence="8 25" id="KW-0808">Transferase</keyword>
<keyword evidence="9" id="KW-0879">Wnt signaling pathway</keyword>
<evidence type="ECO:0000256" key="13">
    <source>
        <dbReference type="ARBA" id="ARBA00022765"/>
    </source>
</evidence>
<dbReference type="PANTHER" id="PTHR24171:SF11">
    <property type="entry name" value="26S PROTEASOME NON-ATPASE REGULATORY SUBUNIT 10"/>
    <property type="match status" value="1"/>
</dbReference>
<dbReference type="GO" id="GO:0016055">
    <property type="term" value="P:Wnt signaling pathway"/>
    <property type="evidence" value="ECO:0007669"/>
    <property type="project" value="UniProtKB-KW"/>
</dbReference>
<feature type="repeat" description="ANK" evidence="24">
    <location>
        <begin position="597"/>
        <end position="629"/>
    </location>
</feature>
<dbReference type="PROSITE" id="PS50105">
    <property type="entry name" value="SAM_DOMAIN"/>
    <property type="match status" value="1"/>
</dbReference>
<dbReference type="SUPFAM" id="SSF56399">
    <property type="entry name" value="ADP-ribosylation"/>
    <property type="match status" value="1"/>
</dbReference>
<evidence type="ECO:0000256" key="26">
    <source>
        <dbReference type="SAM" id="MobiDB-lite"/>
    </source>
</evidence>
<dbReference type="GeneTree" id="ENSGT00940000156161"/>
<evidence type="ECO:0000256" key="20">
    <source>
        <dbReference type="ARBA" id="ARBA00023136"/>
    </source>
</evidence>
<dbReference type="InterPro" id="IPR002110">
    <property type="entry name" value="Ankyrin_rpt"/>
</dbReference>
<accession>A0A8D0D926</accession>
<evidence type="ECO:0000256" key="15">
    <source>
        <dbReference type="ARBA" id="ARBA00022843"/>
    </source>
</evidence>
<dbReference type="AlphaFoldDB" id="A0A8D0D926"/>
<feature type="repeat" description="ANK" evidence="24">
    <location>
        <begin position="96"/>
        <end position="128"/>
    </location>
</feature>
<dbReference type="Ensembl" id="ENSSLUT00000049269.1">
    <property type="protein sequence ID" value="ENSSLUP00000047816.1"/>
    <property type="gene ID" value="ENSSLUG00000019568.1"/>
</dbReference>
<dbReference type="CDD" id="cd01438">
    <property type="entry name" value="tankyrase_like"/>
    <property type="match status" value="1"/>
</dbReference>
<reference evidence="29" key="1">
    <citation type="submission" date="2025-08" db="UniProtKB">
        <authorList>
            <consortium name="Ensembl"/>
        </authorList>
    </citation>
    <scope>IDENTIFICATION</scope>
</reference>
<dbReference type="FunFam" id="1.25.40.20:FF:000010">
    <property type="entry name" value="Poly [ADP-ribose] polymerase"/>
    <property type="match status" value="1"/>
</dbReference>
<dbReference type="InterPro" id="IPR036770">
    <property type="entry name" value="Ankyrin_rpt-contain_sf"/>
</dbReference>
<dbReference type="Gene3D" id="1.25.40.20">
    <property type="entry name" value="Ankyrin repeat-containing domain"/>
    <property type="match status" value="5"/>
</dbReference>
<organism evidence="29 30">
    <name type="scientific">Sander lucioperca</name>
    <name type="common">Pike-perch</name>
    <name type="synonym">Perca lucioperca</name>
    <dbReference type="NCBI Taxonomy" id="283035"/>
    <lineage>
        <taxon>Eukaryota</taxon>
        <taxon>Metazoa</taxon>
        <taxon>Chordata</taxon>
        <taxon>Craniata</taxon>
        <taxon>Vertebrata</taxon>
        <taxon>Euteleostomi</taxon>
        <taxon>Actinopterygii</taxon>
        <taxon>Neopterygii</taxon>
        <taxon>Teleostei</taxon>
        <taxon>Neoteleostei</taxon>
        <taxon>Acanthomorphata</taxon>
        <taxon>Eupercaria</taxon>
        <taxon>Perciformes</taxon>
        <taxon>Percoidei</taxon>
        <taxon>Percidae</taxon>
        <taxon>Luciopercinae</taxon>
        <taxon>Sander</taxon>
    </lineage>
</organism>
<evidence type="ECO:0000313" key="29">
    <source>
        <dbReference type="Ensembl" id="ENSSLUP00000047816.1"/>
    </source>
</evidence>
<sequence>MAVSRRSSQQQQQQNTLQSPPRNGSISGAPPGELFEACRNGDVSRVKRLVDSVNVNAKDMAGRKSTPLHFAAGFGRKDVVEHLLQTGANVHARDDGGLIPLHNACSFGHAEVVSLLLCQGADPNARDNWNYTPLHEAAIKGKIDVCIVLLQHGADPNIRNTDGKSALDLADPSAKAVLTGEYKKDELLEAARSGNEEKLMALLTPLNVNCHASDGRKSTPLHLAAGYNRVRIVQLLLQHGADVHAKDKGGLVPLHNACSYGHFEVTELLLKHGACVNAMDLWQFTPLHEAASKNRVEVCSLLLSHGADPTLLNCHSKSAVDMAPTPELKERLTYEFKGHSLLQAAREADMAKVKKTLALEIISFKHPQTNETALHCAVASPHPKRKQVTELLLRKGANINEKNKDFMTALHVAAERAHNDILEVLQKHGAKVNAVDTLGQTALHRAALAGHIQTCKLLLSYGADPSIVSLQGFTAVQMGNEAVQQILNENVPTRNSDVDYRFLEAAKAGDLETVQQLCTPQNVNCRDLEGRHSTPLHFAAGYNRVAVVEYLLHHGADVHAKDKGGLVPLHNACSYGHYEVAELLVRHGASVNVADLWKFTPLHEAAAKGKYEICKLLLKHGADPSKKNRDGNMPLDMVKDGDTDIQDLLRGDAALLDAAKKGCLARVQKLCSPENINCRDTQGRNSTPLHLAAGYNNLEVAEYLLEHGADVNAQDKGGLIPLHNAASYGADDIRALLMDAMPPDALPSCFKPQATVVSASVISPASTPSCLSAASSIDNLAGPLTELAAATTSGSSGVADGATGTDRKEGESNQFMKSLGLEHLRDIFEREQITLDVLADMGHEELKEIGINAYGHRHKLIKGIERLLGGQQGGNPYLAFHCASQGTILIDLAPDDKEYQSVEEELQSTIREHRDGGNAGGVFSRYNIIKIQKVVNKKLRERYTHRQKEIADENHNHHNERMLFHGSPFINAIIHKGFDERHAYIGGMFGAGIYFAENSSKSNQYVYGIGGGTGCPTHKDRSCYLCHRQMLFCRVTLGKSFLQFSAMKMAHAPPGHHSVIGRPSVNGLAYAEYVIYRGEQAYPEYLITYQILKPESAAQSAAGAEQKS</sequence>
<dbReference type="Pfam" id="PF13637">
    <property type="entry name" value="Ank_4"/>
    <property type="match status" value="1"/>
</dbReference>
<feature type="repeat" description="ANK" evidence="24">
    <location>
        <begin position="249"/>
        <end position="281"/>
    </location>
</feature>
<feature type="compositionally biased region" description="Low complexity" evidence="26">
    <location>
        <begin position="792"/>
        <end position="804"/>
    </location>
</feature>
<feature type="repeat" description="ANK" evidence="24">
    <location>
        <begin position="405"/>
        <end position="437"/>
    </location>
</feature>
<evidence type="ECO:0000256" key="10">
    <source>
        <dbReference type="ARBA" id="ARBA00022695"/>
    </source>
</evidence>
<evidence type="ECO:0000256" key="14">
    <source>
        <dbReference type="ARBA" id="ARBA00022833"/>
    </source>
</evidence>
<dbReference type="Gene3D" id="1.10.150.50">
    <property type="entry name" value="Transcription Factor, Ets-1"/>
    <property type="match status" value="1"/>
</dbReference>
<reference evidence="29" key="2">
    <citation type="submission" date="2025-09" db="UniProtKB">
        <authorList>
            <consortium name="Ensembl"/>
        </authorList>
    </citation>
    <scope>IDENTIFICATION</scope>
</reference>
<keyword evidence="30" id="KW-1185">Reference proteome</keyword>
<feature type="repeat" description="ANK" evidence="24">
    <location>
        <begin position="282"/>
        <end position="314"/>
    </location>
</feature>
<dbReference type="Pfam" id="PF07647">
    <property type="entry name" value="SAM_2"/>
    <property type="match status" value="1"/>
</dbReference>
<feature type="compositionally biased region" description="Polar residues" evidence="26">
    <location>
        <begin position="15"/>
        <end position="26"/>
    </location>
</feature>
<dbReference type="FunFam" id="1.25.40.20:FF:000024">
    <property type="entry name" value="Poly [ADP-ribose] polymerase"/>
    <property type="match status" value="1"/>
</dbReference>
<dbReference type="PRINTS" id="PR01415">
    <property type="entry name" value="ANKYRIN"/>
</dbReference>
<dbReference type="GO" id="GO:0031436">
    <property type="term" value="C:BRCA1-BARD1 complex"/>
    <property type="evidence" value="ECO:0007669"/>
    <property type="project" value="TreeGrafter"/>
</dbReference>
<keyword evidence="18" id="KW-0333">Golgi apparatus</keyword>
<dbReference type="InterPro" id="IPR001660">
    <property type="entry name" value="SAM"/>
</dbReference>
<evidence type="ECO:0000256" key="3">
    <source>
        <dbReference type="ARBA" id="ARBA00004496"/>
    </source>
</evidence>
<evidence type="ECO:0000256" key="4">
    <source>
        <dbReference type="ARBA" id="ARBA00004574"/>
    </source>
</evidence>
<feature type="repeat" description="ANK" evidence="24">
    <location>
        <begin position="531"/>
        <end position="563"/>
    </location>
</feature>
<dbReference type="GO" id="GO:0046872">
    <property type="term" value="F:metal ion binding"/>
    <property type="evidence" value="ECO:0007669"/>
    <property type="project" value="UniProtKB-KW"/>
</dbReference>
<keyword evidence="16" id="KW-0779">Telomere</keyword>
<dbReference type="GO" id="GO:0016779">
    <property type="term" value="F:nucleotidyltransferase activity"/>
    <property type="evidence" value="ECO:0007669"/>
    <property type="project" value="UniProtKB-KW"/>
</dbReference>
<dbReference type="GO" id="GO:0000781">
    <property type="term" value="C:chromosome, telomeric region"/>
    <property type="evidence" value="ECO:0007669"/>
    <property type="project" value="UniProtKB-SubCell"/>
</dbReference>
<keyword evidence="15" id="KW-0832">Ubl conjugation</keyword>
<keyword evidence="20" id="KW-0472">Membrane</keyword>
<evidence type="ECO:0000256" key="8">
    <source>
        <dbReference type="ARBA" id="ARBA00022679"/>
    </source>
</evidence>
<feature type="repeat" description="ANK" evidence="24">
    <location>
        <begin position="564"/>
        <end position="596"/>
    </location>
</feature>
<comment type="similarity">
    <text evidence="22">Belongs to the ARTD/PARP family.</text>
</comment>
<dbReference type="GO" id="GO:0000139">
    <property type="term" value="C:Golgi membrane"/>
    <property type="evidence" value="ECO:0007669"/>
    <property type="project" value="UniProtKB-SubCell"/>
</dbReference>
<evidence type="ECO:0000256" key="7">
    <source>
        <dbReference type="ARBA" id="ARBA00022676"/>
    </source>
</evidence>
<dbReference type="FunFam" id="1.25.40.20:FF:000345">
    <property type="entry name" value="Poly [ADP-ribose] polymerase"/>
    <property type="match status" value="1"/>
</dbReference>
<dbReference type="Pfam" id="PF12796">
    <property type="entry name" value="Ank_2"/>
    <property type="match status" value="5"/>
</dbReference>
<proteinExistence type="inferred from homology"/>
<protein>
    <recommendedName>
        <fullName evidence="25">Poly [ADP-ribose] polymerase</fullName>
        <shortName evidence="25">PARP</shortName>
        <ecNumber evidence="25">2.4.2.-</ecNumber>
    </recommendedName>
</protein>
<feature type="repeat" description="ANK" evidence="24">
    <location>
        <begin position="438"/>
        <end position="470"/>
    </location>
</feature>
<keyword evidence="6" id="KW-0963">Cytoplasm</keyword>
<dbReference type="PROSITE" id="PS51059">
    <property type="entry name" value="PARP_CATALYTIC"/>
    <property type="match status" value="1"/>
</dbReference>
<keyword evidence="13" id="KW-0013">ADP-ribosylation</keyword>
<feature type="repeat" description="ANK" evidence="24">
    <location>
        <begin position="684"/>
        <end position="716"/>
    </location>
</feature>
<gene>
    <name evidence="29" type="primary">LOC116050620</name>
</gene>
<dbReference type="Pfam" id="PF00023">
    <property type="entry name" value="Ank"/>
    <property type="match status" value="2"/>
</dbReference>
<evidence type="ECO:0000256" key="24">
    <source>
        <dbReference type="PROSITE-ProRule" id="PRU00023"/>
    </source>
</evidence>
<dbReference type="GO" id="GO:0004842">
    <property type="term" value="F:ubiquitin-protein transferase activity"/>
    <property type="evidence" value="ECO:0007669"/>
    <property type="project" value="TreeGrafter"/>
</dbReference>
<dbReference type="SMART" id="SM00248">
    <property type="entry name" value="ANK"/>
    <property type="match status" value="15"/>
</dbReference>
<keyword evidence="5" id="KW-0158">Chromosome</keyword>
<dbReference type="PANTHER" id="PTHR24171">
    <property type="entry name" value="ANKYRIN REPEAT DOMAIN-CONTAINING PROTEIN 39-RELATED"/>
    <property type="match status" value="1"/>
</dbReference>
<evidence type="ECO:0000256" key="9">
    <source>
        <dbReference type="ARBA" id="ARBA00022687"/>
    </source>
</evidence>
<dbReference type="InterPro" id="IPR013761">
    <property type="entry name" value="SAM/pointed_sf"/>
</dbReference>
<name>A0A8D0D926_SANLU</name>
<evidence type="ECO:0000259" key="27">
    <source>
        <dbReference type="PROSITE" id="PS50105"/>
    </source>
</evidence>
<dbReference type="GO" id="GO:0070531">
    <property type="term" value="C:BRCA1-A complex"/>
    <property type="evidence" value="ECO:0007669"/>
    <property type="project" value="TreeGrafter"/>
</dbReference>
<feature type="repeat" description="ANK" evidence="24">
    <location>
        <begin position="129"/>
        <end position="161"/>
    </location>
</feature>
<feature type="repeat" description="ANK" evidence="24">
    <location>
        <begin position="216"/>
        <end position="248"/>
    </location>
</feature>
<feature type="region of interest" description="Disordered" evidence="26">
    <location>
        <begin position="792"/>
        <end position="811"/>
    </location>
</feature>
<evidence type="ECO:0000256" key="5">
    <source>
        <dbReference type="ARBA" id="ARBA00022454"/>
    </source>
</evidence>
<feature type="repeat" description="ANK" evidence="24">
    <location>
        <begin position="63"/>
        <end position="95"/>
    </location>
</feature>
<keyword evidence="10" id="KW-0548">Nucleotidyltransferase</keyword>
<dbReference type="FunFam" id="1.10.150.50:FF:000012">
    <property type="entry name" value="Poly [ADP-ribose] polymerase"/>
    <property type="match status" value="1"/>
</dbReference>
<dbReference type="FunFam" id="3.90.228.10:FF:000001">
    <property type="entry name" value="Poly [ADP-ribose] polymerase tankyrase-2"/>
    <property type="match status" value="1"/>
</dbReference>
<keyword evidence="19 24" id="KW-0040">ANK repeat</keyword>
<dbReference type="Proteomes" id="UP000694568">
    <property type="component" value="Unplaced"/>
</dbReference>
<dbReference type="GO" id="GO:0003950">
    <property type="term" value="F:NAD+ poly-ADP-ribosyltransferase activity"/>
    <property type="evidence" value="ECO:0007669"/>
    <property type="project" value="UniProtKB-UniRule"/>
</dbReference>
<evidence type="ECO:0000256" key="16">
    <source>
        <dbReference type="ARBA" id="ARBA00022895"/>
    </source>
</evidence>
<evidence type="ECO:0000256" key="6">
    <source>
        <dbReference type="ARBA" id="ARBA00022490"/>
    </source>
</evidence>
<dbReference type="FunFam" id="1.25.40.20:FF:000009">
    <property type="entry name" value="Poly [ADP-ribose] polymerase"/>
    <property type="match status" value="1"/>
</dbReference>
<evidence type="ECO:0000256" key="22">
    <source>
        <dbReference type="ARBA" id="ARBA00024347"/>
    </source>
</evidence>
<dbReference type="SUPFAM" id="SSF48403">
    <property type="entry name" value="Ankyrin repeat"/>
    <property type="match status" value="2"/>
</dbReference>
<dbReference type="SMART" id="SM00454">
    <property type="entry name" value="SAM"/>
    <property type="match status" value="1"/>
</dbReference>
<keyword evidence="7 25" id="KW-0328">Glycosyltransferase</keyword>
<evidence type="ECO:0000256" key="2">
    <source>
        <dbReference type="ARBA" id="ARBA00004395"/>
    </source>
</evidence>
<feature type="compositionally biased region" description="Low complexity" evidence="26">
    <location>
        <begin position="1"/>
        <end position="14"/>
    </location>
</feature>
<feature type="region of interest" description="Disordered" evidence="26">
    <location>
        <begin position="1"/>
        <end position="33"/>
    </location>
</feature>
<evidence type="ECO:0000256" key="18">
    <source>
        <dbReference type="ARBA" id="ARBA00023034"/>
    </source>
</evidence>
<keyword evidence="14" id="KW-0862">Zinc</keyword>
<dbReference type="Pfam" id="PF00644">
    <property type="entry name" value="PARP"/>
    <property type="match status" value="1"/>
</dbReference>
<dbReference type="InterPro" id="IPR012317">
    <property type="entry name" value="Poly(ADP-ribose)pol_cat_dom"/>
</dbReference>
<dbReference type="GO" id="GO:0085020">
    <property type="term" value="P:protein K6-linked ubiquitination"/>
    <property type="evidence" value="ECO:0007669"/>
    <property type="project" value="TreeGrafter"/>
</dbReference>
<evidence type="ECO:0000256" key="1">
    <source>
        <dbReference type="ARBA" id="ARBA00004123"/>
    </source>
</evidence>
<dbReference type="SUPFAM" id="SSF47769">
    <property type="entry name" value="SAM/Pointed domain"/>
    <property type="match status" value="1"/>
</dbReference>
<dbReference type="PROSITE" id="PS50088">
    <property type="entry name" value="ANK_REPEAT"/>
    <property type="match status" value="13"/>
</dbReference>
<dbReference type="Gene3D" id="6.20.320.10">
    <property type="match status" value="1"/>
</dbReference>
<feature type="domain" description="PARP catalytic" evidence="28">
    <location>
        <begin position="893"/>
        <end position="1098"/>
    </location>
</feature>